<reference evidence="2" key="1">
    <citation type="journal article" date="2017" name="Mycologia">
        <title>Fusarium algeriense, sp. nov., a novel toxigenic crown rot pathogen of durum wheat from Algeria is nested in the Fusarium burgessii species complex.</title>
        <authorList>
            <person name="Laraba I."/>
            <person name="Keddad A."/>
            <person name="Boureghda H."/>
            <person name="Abdallah N."/>
            <person name="Vaughan M.M."/>
            <person name="Proctor R.H."/>
            <person name="Busman M."/>
            <person name="O'Donnell K."/>
        </authorList>
    </citation>
    <scope>NUCLEOTIDE SEQUENCE</scope>
    <source>
        <strain evidence="2">NRRL 25174</strain>
    </source>
</reference>
<sequence length="264" mass="30921">MFTLFQNLPPELRIQIWHYGLSEPRGTGICIWKKGCWIPKYLTPGDSDYCPDVADNIRFEFRHDLLSTPVKIPLVDVNLEARRVALAWARDNNNIKVHYSKGKYHFEVKMDNELDALYVPEDQIHDLVVEPVDRMFEPDLEQRNLSCMSYVTSFAVSEKLFDDNSNETLDMWDWYDRVERLYVVVGKQPDENLQWEIDTSRGTSLYWTKESGEFVLGEGEDICDKGLCKRIIDDKMKLQHVLKNAHTHSENFRLEIRVCSVVGR</sequence>
<evidence type="ECO:0000259" key="1">
    <source>
        <dbReference type="Pfam" id="PF20150"/>
    </source>
</evidence>
<reference evidence="2" key="2">
    <citation type="submission" date="2020-02" db="EMBL/GenBank/DDBJ databases">
        <title>Identification and distribution of gene clusters putatively required for synthesis of sphingolipid metabolism inhibitors in phylogenetically diverse species of the filamentous fungus Fusarium.</title>
        <authorList>
            <person name="Kim H.-S."/>
            <person name="Busman M."/>
            <person name="Brown D.W."/>
            <person name="Divon H."/>
            <person name="Uhlig S."/>
            <person name="Proctor R.H."/>
        </authorList>
    </citation>
    <scope>NUCLEOTIDE SEQUENCE</scope>
    <source>
        <strain evidence="2">NRRL 25174</strain>
    </source>
</reference>
<gene>
    <name evidence="2" type="ORF">FBEOM_4610</name>
</gene>
<dbReference type="OrthoDB" id="3546385at2759"/>
<protein>
    <recommendedName>
        <fullName evidence="1">2EXR domain-containing protein</fullName>
    </recommendedName>
</protein>
<organism evidence="2 3">
    <name type="scientific">Fusarium beomiforme</name>
    <dbReference type="NCBI Taxonomy" id="44412"/>
    <lineage>
        <taxon>Eukaryota</taxon>
        <taxon>Fungi</taxon>
        <taxon>Dikarya</taxon>
        <taxon>Ascomycota</taxon>
        <taxon>Pezizomycotina</taxon>
        <taxon>Sordariomycetes</taxon>
        <taxon>Hypocreomycetidae</taxon>
        <taxon>Hypocreales</taxon>
        <taxon>Nectriaceae</taxon>
        <taxon>Fusarium</taxon>
        <taxon>Fusarium burgessii species complex</taxon>
    </lineage>
</organism>
<dbReference type="AlphaFoldDB" id="A0A9P5AMX8"/>
<name>A0A9P5AMX8_9HYPO</name>
<feature type="domain" description="2EXR" evidence="1">
    <location>
        <begin position="2"/>
        <end position="106"/>
    </location>
</feature>
<evidence type="ECO:0000313" key="2">
    <source>
        <dbReference type="EMBL" id="KAF4341449.1"/>
    </source>
</evidence>
<dbReference type="InterPro" id="IPR045518">
    <property type="entry name" value="2EXR"/>
</dbReference>
<accession>A0A9P5AMX8</accession>
<dbReference type="PANTHER" id="PTHR35910">
    <property type="entry name" value="2EXR DOMAIN-CONTAINING PROTEIN"/>
    <property type="match status" value="1"/>
</dbReference>
<dbReference type="Pfam" id="PF20150">
    <property type="entry name" value="2EXR"/>
    <property type="match status" value="1"/>
</dbReference>
<comment type="caution">
    <text evidence="2">The sequence shown here is derived from an EMBL/GenBank/DDBJ whole genome shotgun (WGS) entry which is preliminary data.</text>
</comment>
<dbReference type="Proteomes" id="UP000730481">
    <property type="component" value="Unassembled WGS sequence"/>
</dbReference>
<dbReference type="EMBL" id="PVQB02000193">
    <property type="protein sequence ID" value="KAF4341449.1"/>
    <property type="molecule type" value="Genomic_DNA"/>
</dbReference>
<evidence type="ECO:0000313" key="3">
    <source>
        <dbReference type="Proteomes" id="UP000730481"/>
    </source>
</evidence>
<proteinExistence type="predicted"/>
<dbReference type="PANTHER" id="PTHR35910:SF6">
    <property type="entry name" value="2EXR DOMAIN-CONTAINING PROTEIN"/>
    <property type="match status" value="1"/>
</dbReference>
<keyword evidence="3" id="KW-1185">Reference proteome</keyword>